<feature type="domain" description="Peptidase C14 caspase" evidence="2">
    <location>
        <begin position="24"/>
        <end position="288"/>
    </location>
</feature>
<gene>
    <name evidence="3" type="ORF">H7F49_15545</name>
</gene>
<dbReference type="RefSeq" id="WP_185684497.1">
    <property type="nucleotide sequence ID" value="NZ_JACLAU010000035.1"/>
</dbReference>
<dbReference type="GO" id="GO:0005737">
    <property type="term" value="C:cytoplasm"/>
    <property type="evidence" value="ECO:0007669"/>
    <property type="project" value="TreeGrafter"/>
</dbReference>
<dbReference type="GO" id="GO:0006508">
    <property type="term" value="P:proteolysis"/>
    <property type="evidence" value="ECO:0007669"/>
    <property type="project" value="InterPro"/>
</dbReference>
<protein>
    <submittedName>
        <fullName evidence="3">Caspase family protein</fullName>
    </submittedName>
</protein>
<dbReference type="GO" id="GO:0004197">
    <property type="term" value="F:cysteine-type endopeptidase activity"/>
    <property type="evidence" value="ECO:0007669"/>
    <property type="project" value="InterPro"/>
</dbReference>
<organism evidence="3 4">
    <name type="scientific">Novosphingobium aerophilum</name>
    <dbReference type="NCBI Taxonomy" id="2839843"/>
    <lineage>
        <taxon>Bacteria</taxon>
        <taxon>Pseudomonadati</taxon>
        <taxon>Pseudomonadota</taxon>
        <taxon>Alphaproteobacteria</taxon>
        <taxon>Sphingomonadales</taxon>
        <taxon>Sphingomonadaceae</taxon>
        <taxon>Novosphingobium</taxon>
    </lineage>
</organism>
<dbReference type="InterPro" id="IPR029030">
    <property type="entry name" value="Caspase-like_dom_sf"/>
</dbReference>
<keyword evidence="4" id="KW-1185">Reference proteome</keyword>
<dbReference type="Proteomes" id="UP000520156">
    <property type="component" value="Unassembled WGS sequence"/>
</dbReference>
<evidence type="ECO:0000259" key="2">
    <source>
        <dbReference type="Pfam" id="PF00656"/>
    </source>
</evidence>
<accession>A0A7X1F9X0</accession>
<comment type="caution">
    <text evidence="3">The sequence shown here is derived from an EMBL/GenBank/DDBJ whole genome shotgun (WGS) entry which is preliminary data.</text>
</comment>
<reference evidence="3 4" key="1">
    <citation type="submission" date="2020-08" db="EMBL/GenBank/DDBJ databases">
        <title>The genome sequence of Novosphingobium flavum 4Y4.</title>
        <authorList>
            <person name="Liu Y."/>
        </authorList>
    </citation>
    <scope>NUCLEOTIDE SEQUENCE [LARGE SCALE GENOMIC DNA]</scope>
    <source>
        <strain evidence="3 4">4Y4</strain>
    </source>
</reference>
<dbReference type="AlphaFoldDB" id="A0A7X1F9X0"/>
<dbReference type="PANTHER" id="PTHR48104">
    <property type="entry name" value="METACASPASE-4"/>
    <property type="match status" value="1"/>
</dbReference>
<feature type="chain" id="PRO_5031229271" evidence="1">
    <location>
        <begin position="20"/>
        <end position="648"/>
    </location>
</feature>
<feature type="signal peptide" evidence="1">
    <location>
        <begin position="1"/>
        <end position="19"/>
    </location>
</feature>
<evidence type="ECO:0000256" key="1">
    <source>
        <dbReference type="SAM" id="SignalP"/>
    </source>
</evidence>
<dbReference type="EMBL" id="JACLAU010000035">
    <property type="protein sequence ID" value="MBC2653108.1"/>
    <property type="molecule type" value="Genomic_DNA"/>
</dbReference>
<dbReference type="PANTHER" id="PTHR48104:SF30">
    <property type="entry name" value="METACASPASE-1"/>
    <property type="match status" value="1"/>
</dbReference>
<evidence type="ECO:0000313" key="3">
    <source>
        <dbReference type="EMBL" id="MBC2653108.1"/>
    </source>
</evidence>
<dbReference type="InterPro" id="IPR011600">
    <property type="entry name" value="Pept_C14_caspase"/>
</dbReference>
<dbReference type="InterPro" id="IPR050452">
    <property type="entry name" value="Metacaspase"/>
</dbReference>
<dbReference type="Gene3D" id="3.40.50.1460">
    <property type="match status" value="1"/>
</dbReference>
<name>A0A7X1F9X0_9SPHN</name>
<keyword evidence="1" id="KW-0732">Signal</keyword>
<evidence type="ECO:0000313" key="4">
    <source>
        <dbReference type="Proteomes" id="UP000520156"/>
    </source>
</evidence>
<proteinExistence type="predicted"/>
<dbReference type="Pfam" id="PF00656">
    <property type="entry name" value="Peptidase_C14"/>
    <property type="match status" value="1"/>
</dbReference>
<dbReference type="SUPFAM" id="SSF52129">
    <property type="entry name" value="Caspase-like"/>
    <property type="match status" value="1"/>
</dbReference>
<sequence>MIRAFLALVLTLGATPASAGPTLRALFVGIDEYRNSRARVEGASFSDLRGAVADAALMKQALEIALKVRFDERGARCRTAGPASVTLTNACATRQAILEEWQNQIRASRPGDTVMFYFAGHGSTLEDENSDEDKPFDSTLLPYDARPTEGAPNDIVDDEIKLVIDAANARGVNVITVFDSCNSGTAARGLATGASRGVKGVQLKGLAVWKPSLAAIGPGGGYRVHFGAALDSETAREVKLGDTVHGVFTTTFAQALKERPQSTFGDLATAVRLKMEAGGNPSQHPRAEGQLAASFGGGVADAVLFDAVADDAGVELGAGRLLGMTVGSTFGLFDSQSAALAPSAEPLARATIETLGDGTARLRLVAPPGQPLPRRLVARELNHVFAAERLRIALREGVDPAESRLFAALSALPFVEARRRDEPAEYILLRYGGTQEGAVLLFAADGSGLANLGEVADPDFARRLRQALLTIYNTRRLLTLPTRSSAEAQVKFCLSDELDHALGSCPEASGNPRRVPVNKPVVLTLTNDADAARYIAVLVIDDRYGITQVIPTGHGRNDALPGGRRLRPPPFMLDTTGLYRFVIFSSDAPIDTAALEQAGLPKAGADLCDPTMRACPPAAGSARDGALPSLANWTITVEDAIITSMEKR</sequence>